<dbReference type="EMBL" id="AWUE01017460">
    <property type="protein sequence ID" value="OMO86990.1"/>
    <property type="molecule type" value="Genomic_DNA"/>
</dbReference>
<sequence>MASCIRALSQPPMNTKACLKPRLGALEREDDQCVVFGVKD</sequence>
<accession>A0A1R3IWT2</accession>
<proteinExistence type="predicted"/>
<name>A0A1R3IWT2_9ROSI</name>
<protein>
    <submittedName>
        <fullName evidence="1">Uncharacterized protein</fullName>
    </submittedName>
</protein>
<comment type="caution">
    <text evidence="1">The sequence shown here is derived from an EMBL/GenBank/DDBJ whole genome shotgun (WGS) entry which is preliminary data.</text>
</comment>
<organism evidence="1 2">
    <name type="scientific">Corchorus olitorius</name>
    <dbReference type="NCBI Taxonomy" id="93759"/>
    <lineage>
        <taxon>Eukaryota</taxon>
        <taxon>Viridiplantae</taxon>
        <taxon>Streptophyta</taxon>
        <taxon>Embryophyta</taxon>
        <taxon>Tracheophyta</taxon>
        <taxon>Spermatophyta</taxon>
        <taxon>Magnoliopsida</taxon>
        <taxon>eudicotyledons</taxon>
        <taxon>Gunneridae</taxon>
        <taxon>Pentapetalae</taxon>
        <taxon>rosids</taxon>
        <taxon>malvids</taxon>
        <taxon>Malvales</taxon>
        <taxon>Malvaceae</taxon>
        <taxon>Grewioideae</taxon>
        <taxon>Apeibeae</taxon>
        <taxon>Corchorus</taxon>
    </lineage>
</organism>
<dbReference type="AlphaFoldDB" id="A0A1R3IWT2"/>
<evidence type="ECO:0000313" key="2">
    <source>
        <dbReference type="Proteomes" id="UP000187203"/>
    </source>
</evidence>
<dbReference type="Proteomes" id="UP000187203">
    <property type="component" value="Unassembled WGS sequence"/>
</dbReference>
<evidence type="ECO:0000313" key="1">
    <source>
        <dbReference type="EMBL" id="OMO86990.1"/>
    </source>
</evidence>
<gene>
    <name evidence="1" type="ORF">COLO4_20831</name>
</gene>
<keyword evidence="2" id="KW-1185">Reference proteome</keyword>
<reference evidence="2" key="1">
    <citation type="submission" date="2013-09" db="EMBL/GenBank/DDBJ databases">
        <title>Corchorus olitorius genome sequencing.</title>
        <authorList>
            <person name="Alam M."/>
            <person name="Haque M.S."/>
            <person name="Islam M.S."/>
            <person name="Emdad E.M."/>
            <person name="Islam M.M."/>
            <person name="Ahmed B."/>
            <person name="Halim A."/>
            <person name="Hossen Q.M.M."/>
            <person name="Hossain M.Z."/>
            <person name="Ahmed R."/>
            <person name="Khan M.M."/>
            <person name="Islam R."/>
            <person name="Rashid M.M."/>
            <person name="Khan S.A."/>
            <person name="Rahman M.S."/>
            <person name="Alam M."/>
            <person name="Yahiya A.S."/>
            <person name="Khan M.S."/>
            <person name="Azam M.S."/>
            <person name="Haque T."/>
            <person name="Lashkar M.Z.H."/>
            <person name="Akhand A.I."/>
            <person name="Morshed G."/>
            <person name="Roy S."/>
            <person name="Uddin K.S."/>
            <person name="Rabeya T."/>
            <person name="Hossain A.S."/>
            <person name="Chowdhury A."/>
            <person name="Snigdha A.R."/>
            <person name="Mortoza M.S."/>
            <person name="Matin S.A."/>
            <person name="Hoque S.M.E."/>
            <person name="Islam M.K."/>
            <person name="Roy D.K."/>
            <person name="Haider R."/>
            <person name="Moosa M.M."/>
            <person name="Elias S.M."/>
            <person name="Hasan A.M."/>
            <person name="Jahan S."/>
            <person name="Shafiuddin M."/>
            <person name="Mahmood N."/>
            <person name="Shommy N.S."/>
        </authorList>
    </citation>
    <scope>NUCLEOTIDE SEQUENCE [LARGE SCALE GENOMIC DNA]</scope>
    <source>
        <strain evidence="2">cv. O-4</strain>
    </source>
</reference>